<comment type="caution">
    <text evidence="2">The sequence shown here is derived from an EMBL/GenBank/DDBJ whole genome shotgun (WGS) entry which is preliminary data.</text>
</comment>
<dbReference type="Gene3D" id="3.40.50.1580">
    <property type="entry name" value="Nucleoside phosphorylase domain"/>
    <property type="match status" value="1"/>
</dbReference>
<dbReference type="EMBL" id="NCSJ02000011">
    <property type="protein sequence ID" value="RFU35243.1"/>
    <property type="molecule type" value="Genomic_DNA"/>
</dbReference>
<dbReference type="Proteomes" id="UP000258309">
    <property type="component" value="Unassembled WGS sequence"/>
</dbReference>
<dbReference type="GO" id="GO:0003824">
    <property type="term" value="F:catalytic activity"/>
    <property type="evidence" value="ECO:0007669"/>
    <property type="project" value="InterPro"/>
</dbReference>
<keyword evidence="1" id="KW-0732">Signal</keyword>
<protein>
    <recommendedName>
        <fullName evidence="4">Purine nucleoside permease</fullName>
    </recommendedName>
</protein>
<evidence type="ECO:0000313" key="2">
    <source>
        <dbReference type="EMBL" id="RFU35243.1"/>
    </source>
</evidence>
<dbReference type="PANTHER" id="PTHR38643">
    <property type="entry name" value="PURINE NUCLEOSIDE PERMEASE C285.05-RELATED"/>
    <property type="match status" value="1"/>
</dbReference>
<proteinExistence type="predicted"/>
<reference evidence="2 3" key="1">
    <citation type="submission" date="2018-05" db="EMBL/GenBank/DDBJ databases">
        <title>Draft genome sequence of Scytalidium lignicola DSM 105466, a ubiquitous saprotrophic fungus.</title>
        <authorList>
            <person name="Buettner E."/>
            <person name="Gebauer A.M."/>
            <person name="Hofrichter M."/>
            <person name="Liers C."/>
            <person name="Kellner H."/>
        </authorList>
    </citation>
    <scope>NUCLEOTIDE SEQUENCE [LARGE SCALE GENOMIC DNA]</scope>
    <source>
        <strain evidence="2 3">DSM 105466</strain>
    </source>
</reference>
<feature type="non-terminal residue" evidence="2">
    <location>
        <position position="1"/>
    </location>
</feature>
<dbReference type="AlphaFoldDB" id="A0A3E2HPI1"/>
<dbReference type="STRING" id="5539.A0A3E2HPI1"/>
<dbReference type="GO" id="GO:0055085">
    <property type="term" value="P:transmembrane transport"/>
    <property type="evidence" value="ECO:0007669"/>
    <property type="project" value="InterPro"/>
</dbReference>
<dbReference type="OrthoDB" id="2331083at2759"/>
<feature type="non-terminal residue" evidence="2">
    <location>
        <position position="406"/>
    </location>
</feature>
<dbReference type="PIRSF" id="PIRSF013171">
    <property type="entry name" value="Pur_nuclsid_perm"/>
    <property type="match status" value="1"/>
</dbReference>
<evidence type="ECO:0000256" key="1">
    <source>
        <dbReference type="SAM" id="SignalP"/>
    </source>
</evidence>
<dbReference type="GO" id="GO:0005783">
    <property type="term" value="C:endoplasmic reticulum"/>
    <property type="evidence" value="ECO:0007669"/>
    <property type="project" value="TreeGrafter"/>
</dbReference>
<dbReference type="InterPro" id="IPR035994">
    <property type="entry name" value="Nucleoside_phosphorylase_sf"/>
</dbReference>
<organism evidence="2 3">
    <name type="scientific">Scytalidium lignicola</name>
    <name type="common">Hyphomycete</name>
    <dbReference type="NCBI Taxonomy" id="5539"/>
    <lineage>
        <taxon>Eukaryota</taxon>
        <taxon>Fungi</taxon>
        <taxon>Dikarya</taxon>
        <taxon>Ascomycota</taxon>
        <taxon>Pezizomycotina</taxon>
        <taxon>Leotiomycetes</taxon>
        <taxon>Leotiomycetes incertae sedis</taxon>
        <taxon>Scytalidium</taxon>
    </lineage>
</organism>
<keyword evidence="3" id="KW-1185">Reference proteome</keyword>
<dbReference type="InterPro" id="IPR009486">
    <property type="entry name" value="Pur_nuclsid_perm"/>
</dbReference>
<evidence type="ECO:0008006" key="4">
    <source>
        <dbReference type="Google" id="ProtNLM"/>
    </source>
</evidence>
<evidence type="ECO:0000313" key="3">
    <source>
        <dbReference type="Proteomes" id="UP000258309"/>
    </source>
</evidence>
<feature type="chain" id="PRO_5017632611" description="Purine nucleoside permease" evidence="1">
    <location>
        <begin position="20"/>
        <end position="406"/>
    </location>
</feature>
<sequence length="406" mass="44287">MHLSYLLSVALAATSLVEAALPARLRGRGSSTASMAAKRRSVGNLKRREVKEVVSPKLFIISMFDSEADVWYDDVQNQLGLLDQNFTIPGFSPLFPDAHCTSSGDVCQLTTGEGEINAASTVTALLLSPQFNLTSTYFLITGIAGGNPHLITTGSVTFARYAIQFDLQYEFDPRQMPANLSWTGYVPQGGSYPDMPDGIDYPTEVYGTEIFELNVNLLERAYYIASLATLNDTDGAAKYRATYGYAPANQPPSVVKCDSGTANQYWSGSTLGEAFQNYTLLMTNGTGNYCATQQEDNATLEALLRGTLSGLVDFSRIILMRTISDFDRAPPGEAEMFHLLDADQEGFEPSIMNIYQAGIEIVKDMRMYWTGTYDKGLKPGNYIGDAFNSLGGEVAPDIGTEAIYIN</sequence>
<dbReference type="PANTHER" id="PTHR38643:SF1">
    <property type="entry name" value="PURINE NUCLEOSIDE PERMEASE C285.05-RELATED"/>
    <property type="match status" value="1"/>
</dbReference>
<feature type="signal peptide" evidence="1">
    <location>
        <begin position="1"/>
        <end position="19"/>
    </location>
</feature>
<gene>
    <name evidence="2" type="ORF">B7463_g1163</name>
</gene>
<dbReference type="Pfam" id="PF06516">
    <property type="entry name" value="NUP"/>
    <property type="match status" value="1"/>
</dbReference>
<dbReference type="GO" id="GO:0009116">
    <property type="term" value="P:nucleoside metabolic process"/>
    <property type="evidence" value="ECO:0007669"/>
    <property type="project" value="InterPro"/>
</dbReference>
<accession>A0A3E2HPI1</accession>
<name>A0A3E2HPI1_SCYLI</name>